<evidence type="ECO:0000256" key="4">
    <source>
        <dbReference type="ARBA" id="ARBA00022801"/>
    </source>
</evidence>
<feature type="region of interest" description="Disordered" evidence="12">
    <location>
        <begin position="196"/>
        <end position="215"/>
    </location>
</feature>
<dbReference type="NCBIfam" id="NF008729">
    <property type="entry name" value="PRK11747.1"/>
    <property type="match status" value="1"/>
</dbReference>
<feature type="binding site" evidence="11">
    <location>
        <position position="225"/>
    </location>
    <ligand>
        <name>[4Fe-4S] cluster</name>
        <dbReference type="ChEBI" id="CHEBI:49883"/>
    </ligand>
</feature>
<evidence type="ECO:0000256" key="5">
    <source>
        <dbReference type="ARBA" id="ARBA00022806"/>
    </source>
</evidence>
<evidence type="ECO:0000259" key="13">
    <source>
        <dbReference type="PROSITE" id="PS51193"/>
    </source>
</evidence>
<dbReference type="InterPro" id="IPR027417">
    <property type="entry name" value="P-loop_NTPase"/>
</dbReference>
<keyword evidence="8 11" id="KW-0411">Iron-sulfur</keyword>
<evidence type="ECO:0000313" key="14">
    <source>
        <dbReference type="EMBL" id="QMV71849.1"/>
    </source>
</evidence>
<comment type="similarity">
    <text evidence="11">Belongs to the helicase family. DinG subfamily. Type 1 sub-subfamily.</text>
</comment>
<dbReference type="GO" id="GO:0033677">
    <property type="term" value="F:DNA/RNA helicase activity"/>
    <property type="evidence" value="ECO:0007669"/>
    <property type="project" value="TreeGrafter"/>
</dbReference>
<keyword evidence="6 11" id="KW-0067">ATP-binding</keyword>
<dbReference type="Proteomes" id="UP000515240">
    <property type="component" value="Chromosome"/>
</dbReference>
<dbReference type="InterPro" id="IPR045028">
    <property type="entry name" value="DinG/Rad3-like"/>
</dbReference>
<keyword evidence="5 11" id="KW-0347">Helicase</keyword>
<dbReference type="InterPro" id="IPR014001">
    <property type="entry name" value="Helicase_ATP-bd"/>
</dbReference>
<dbReference type="SMART" id="SM00491">
    <property type="entry name" value="HELICc2"/>
    <property type="match status" value="1"/>
</dbReference>
<dbReference type="SUPFAM" id="SSF52540">
    <property type="entry name" value="P-loop containing nucleoside triphosphate hydrolases"/>
    <property type="match status" value="1"/>
</dbReference>
<evidence type="ECO:0000256" key="10">
    <source>
        <dbReference type="ARBA" id="ARBA00023235"/>
    </source>
</evidence>
<comment type="catalytic activity">
    <reaction evidence="11">
        <text>ATP + H2O = ADP + phosphate + H(+)</text>
        <dbReference type="Rhea" id="RHEA:13065"/>
        <dbReference type="ChEBI" id="CHEBI:15377"/>
        <dbReference type="ChEBI" id="CHEBI:15378"/>
        <dbReference type="ChEBI" id="CHEBI:30616"/>
        <dbReference type="ChEBI" id="CHEBI:43474"/>
        <dbReference type="ChEBI" id="CHEBI:456216"/>
        <dbReference type="EC" id="5.6.2.3"/>
    </reaction>
</comment>
<dbReference type="KEGG" id="cpis:HS961_02810"/>
<dbReference type="GO" id="GO:0016818">
    <property type="term" value="F:hydrolase activity, acting on acid anhydrides, in phosphorus-containing anhydrides"/>
    <property type="evidence" value="ECO:0007669"/>
    <property type="project" value="InterPro"/>
</dbReference>
<dbReference type="InterPro" id="IPR014013">
    <property type="entry name" value="Helic_SF1/SF2_ATP-bd_DinG/Rad3"/>
</dbReference>
<dbReference type="EMBL" id="CP058554">
    <property type="protein sequence ID" value="QMV71849.1"/>
    <property type="molecule type" value="Genomic_DNA"/>
</dbReference>
<keyword evidence="4 11" id="KW-0378">Hydrolase</keyword>
<dbReference type="Pfam" id="PF13307">
    <property type="entry name" value="Helicase_C_2"/>
    <property type="match status" value="1"/>
</dbReference>
<dbReference type="PANTHER" id="PTHR11472:SF59">
    <property type="entry name" value="ATP-DEPENDENT DNA HELICASE DING"/>
    <property type="match status" value="1"/>
</dbReference>
<feature type="domain" description="Helicase ATP-binding" evidence="13">
    <location>
        <begin position="16"/>
        <end position="321"/>
    </location>
</feature>
<keyword evidence="1 11" id="KW-0004">4Fe-4S</keyword>
<dbReference type="GO" id="GO:0009432">
    <property type="term" value="P:SOS response"/>
    <property type="evidence" value="ECO:0007669"/>
    <property type="project" value="TreeGrafter"/>
</dbReference>
<evidence type="ECO:0000256" key="11">
    <source>
        <dbReference type="HAMAP-Rule" id="MF_02205"/>
    </source>
</evidence>
<dbReference type="InterPro" id="IPR011545">
    <property type="entry name" value="DEAD/DEAH_box_helicase_dom"/>
</dbReference>
<accession>A0A7G5ECX4</accession>
<evidence type="ECO:0000256" key="7">
    <source>
        <dbReference type="ARBA" id="ARBA00023004"/>
    </source>
</evidence>
<sequence>MSSSEWARNAVSAFDRMVNVEGGFRSRPGQRLMAEKVAETFATAQLGKLEEDEEPQRAIAVIQAGTGVGKSLAYALPAIAMALERGTRVLISTATVALQEQLVSKDLPALAKQMDQPFKYALAKGRGRYVCKLKLERLASVAQGDGADGAEPIDDDFFPEEAAQARQAQRSPQENAARLQFYTSMADALATRGWDGDRDSLDTPPEPEVWSPVAAEGSSCTGKHCPVFGSCSYYEKRKDLVQAQVLVANHDLLLSTLGARLLPELDNCLLILDEAHHLPATALSQFACEMNLSQLTWIDKLASRAQRVGALVEVSEIVDIPRHSGQLRQHLQDCARLVMDEYGEGMRQQLQSGGRGPARVRLPRGELPPALLEPLAQAAHHASAFLDVLQAISKALRAQMRDRPDEAKRLSTLYAQVGSLAPRLEAVHDTTQLLLQDAPQGSVPAAKWFTLDVVGDFVAIKAYASPVIPGSTLRHHLWNQVRGAVLTSATLTSGGQFDFFLRESGLYNDPAVSTLEVASPFNYAEQGSLVVTETQADPRTPQQFASEMVDALLEDLAQVQSGGLVLFTSREQMRLAVDALPTAMRQHVLVQNTLPRSQLLQQHRERVAAGLPSIIFGMQSFGEGLDLPGALCESLFITKLPFAPPDDPVDEARAEWLRNSGRDPFSEIVVPATAIRLAQWVGRAIRTEVDQAHVYCYDKRLVRTGYGQRLLASLPPFALHRRTAQPS</sequence>
<evidence type="ECO:0000256" key="1">
    <source>
        <dbReference type="ARBA" id="ARBA00022485"/>
    </source>
</evidence>
<dbReference type="SMART" id="SM00487">
    <property type="entry name" value="DEXDc"/>
    <property type="match status" value="1"/>
</dbReference>
<keyword evidence="9 11" id="KW-0238">DNA-binding</keyword>
<name>A0A7G5ECX4_9BURK</name>
<dbReference type="PANTHER" id="PTHR11472">
    <property type="entry name" value="DNA REPAIR DEAD HELICASE RAD3/XP-D SUBFAMILY MEMBER"/>
    <property type="match status" value="1"/>
</dbReference>
<dbReference type="Pfam" id="PF06733">
    <property type="entry name" value="DEAD_2"/>
    <property type="match status" value="1"/>
</dbReference>
<proteinExistence type="inferred from homology"/>
<dbReference type="Gene3D" id="3.40.50.300">
    <property type="entry name" value="P-loop containing nucleotide triphosphate hydrolases"/>
    <property type="match status" value="2"/>
</dbReference>
<dbReference type="PROSITE" id="PS51193">
    <property type="entry name" value="HELICASE_ATP_BIND_2"/>
    <property type="match status" value="1"/>
</dbReference>
<protein>
    <recommendedName>
        <fullName evidence="11">ATP-dependent DNA helicase DinG</fullName>
        <ecNumber evidence="11">5.6.2.3</ecNumber>
    </recommendedName>
    <alternativeName>
        <fullName evidence="11">DNA 5'-3' helicase DinG</fullName>
    </alternativeName>
</protein>
<gene>
    <name evidence="11 14" type="primary">dinG</name>
    <name evidence="14" type="ORF">HS961_02810</name>
</gene>
<keyword evidence="15" id="KW-1185">Reference proteome</keyword>
<dbReference type="GO" id="GO:0043139">
    <property type="term" value="F:5'-3' DNA helicase activity"/>
    <property type="evidence" value="ECO:0007669"/>
    <property type="project" value="UniProtKB-UniRule"/>
</dbReference>
<evidence type="ECO:0000256" key="9">
    <source>
        <dbReference type="ARBA" id="ARBA00023125"/>
    </source>
</evidence>
<evidence type="ECO:0000256" key="12">
    <source>
        <dbReference type="SAM" id="MobiDB-lite"/>
    </source>
</evidence>
<keyword evidence="2 11" id="KW-0479">Metal-binding</keyword>
<evidence type="ECO:0000256" key="2">
    <source>
        <dbReference type="ARBA" id="ARBA00022723"/>
    </source>
</evidence>
<dbReference type="RefSeq" id="WP_182326278.1">
    <property type="nucleotide sequence ID" value="NZ_CP058554.1"/>
</dbReference>
<dbReference type="GO" id="GO:0046872">
    <property type="term" value="F:metal ion binding"/>
    <property type="evidence" value="ECO:0007669"/>
    <property type="project" value="UniProtKB-KW"/>
</dbReference>
<reference evidence="14 15" key="1">
    <citation type="journal article" date="2020" name="G3 (Bethesda)">
        <title>CeMbio - The Caenorhabditis elegans Microbiome Resource.</title>
        <authorList>
            <person name="Dirksen P."/>
            <person name="Assie A."/>
            <person name="Zimmermann J."/>
            <person name="Zhang F."/>
            <person name="Tietje A.M."/>
            <person name="Marsh S.A."/>
            <person name="Felix M.A."/>
            <person name="Shapira M."/>
            <person name="Kaleta C."/>
            <person name="Schulenburg H."/>
            <person name="Samuel B."/>
        </authorList>
    </citation>
    <scope>NUCLEOTIDE SEQUENCE [LARGE SCALE GENOMIC DNA]</scope>
    <source>
        <strain evidence="14 15">BIGb0172</strain>
    </source>
</reference>
<dbReference type="GO" id="GO:0051539">
    <property type="term" value="F:4 iron, 4 sulfur cluster binding"/>
    <property type="evidence" value="ECO:0007669"/>
    <property type="project" value="UniProtKB-UniRule"/>
</dbReference>
<dbReference type="InterPro" id="IPR039000">
    <property type="entry name" value="DinG_proteobact"/>
</dbReference>
<feature type="binding site" evidence="11">
    <location>
        <position position="131"/>
    </location>
    <ligand>
        <name>[4Fe-4S] cluster</name>
        <dbReference type="ChEBI" id="CHEBI:49883"/>
    </ligand>
</feature>
<keyword evidence="10 11" id="KW-0413">Isomerase</keyword>
<evidence type="ECO:0000256" key="8">
    <source>
        <dbReference type="ARBA" id="ARBA00023014"/>
    </source>
</evidence>
<evidence type="ECO:0000313" key="15">
    <source>
        <dbReference type="Proteomes" id="UP000515240"/>
    </source>
</evidence>
<dbReference type="EC" id="5.6.2.3" evidence="11"/>
<dbReference type="InterPro" id="IPR010614">
    <property type="entry name" value="RAD3-like_helicase_DEAD"/>
</dbReference>
<evidence type="ECO:0000256" key="6">
    <source>
        <dbReference type="ARBA" id="ARBA00022840"/>
    </source>
</evidence>
<dbReference type="GO" id="GO:0003677">
    <property type="term" value="F:DNA binding"/>
    <property type="evidence" value="ECO:0007669"/>
    <property type="project" value="UniProtKB-UniRule"/>
</dbReference>
<comment type="cofactor">
    <cofactor evidence="11">
        <name>[4Fe-4S] cluster</name>
        <dbReference type="ChEBI" id="CHEBI:49883"/>
    </cofactor>
    <text evidence="11">Binds 1 [4Fe-4S] cluster.</text>
</comment>
<keyword evidence="3 11" id="KW-0547">Nucleotide-binding</keyword>
<dbReference type="AlphaFoldDB" id="A0A7G5ECX4"/>
<evidence type="ECO:0000256" key="3">
    <source>
        <dbReference type="ARBA" id="ARBA00022741"/>
    </source>
</evidence>
<keyword evidence="7 11" id="KW-0408">Iron</keyword>
<dbReference type="GO" id="GO:0006281">
    <property type="term" value="P:DNA repair"/>
    <property type="evidence" value="ECO:0007669"/>
    <property type="project" value="TreeGrafter"/>
</dbReference>
<dbReference type="Pfam" id="PF00270">
    <property type="entry name" value="DEAD"/>
    <property type="match status" value="1"/>
</dbReference>
<feature type="binding site" evidence="11">
    <location>
        <position position="220"/>
    </location>
    <ligand>
        <name>[4Fe-4S] cluster</name>
        <dbReference type="ChEBI" id="CHEBI:49883"/>
    </ligand>
</feature>
<dbReference type="GO" id="GO:0005524">
    <property type="term" value="F:ATP binding"/>
    <property type="evidence" value="ECO:0007669"/>
    <property type="project" value="UniProtKB-UniRule"/>
</dbReference>
<comment type="function">
    <text evidence="11">DNA-dependent ATPase and 5'-3' DNA helicase. Unwinds D-loops, R-loops, forked DNA and G-quadruplex DNA.</text>
</comment>
<organism evidence="14 15">
    <name type="scientific">Comamonas piscis</name>
    <dbReference type="NCBI Taxonomy" id="1562974"/>
    <lineage>
        <taxon>Bacteria</taxon>
        <taxon>Pseudomonadati</taxon>
        <taxon>Pseudomonadota</taxon>
        <taxon>Betaproteobacteria</taxon>
        <taxon>Burkholderiales</taxon>
        <taxon>Comamonadaceae</taxon>
        <taxon>Comamonas</taxon>
    </lineage>
</organism>
<dbReference type="InterPro" id="IPR006555">
    <property type="entry name" value="ATP-dep_Helicase_C"/>
</dbReference>
<dbReference type="HAMAP" id="MF_02205">
    <property type="entry name" value="DinG_proteobact"/>
    <property type="match status" value="1"/>
</dbReference>
<feature type="binding site" evidence="11">
    <location>
        <position position="231"/>
    </location>
    <ligand>
        <name>[4Fe-4S] cluster</name>
        <dbReference type="ChEBI" id="CHEBI:49883"/>
    </ligand>
</feature>